<keyword evidence="1 3" id="KW-0547">Nucleotide-binding</keyword>
<dbReference type="PROSITE" id="PS50011">
    <property type="entry name" value="PROTEIN_KINASE_DOM"/>
    <property type="match status" value="1"/>
</dbReference>
<evidence type="ECO:0000256" key="2">
    <source>
        <dbReference type="ARBA" id="ARBA00022840"/>
    </source>
</evidence>
<evidence type="ECO:0000259" key="5">
    <source>
        <dbReference type="PROSITE" id="PS50011"/>
    </source>
</evidence>
<dbReference type="EMBL" id="JADGJW010000248">
    <property type="protein sequence ID" value="KAJ3221151.1"/>
    <property type="molecule type" value="Genomic_DNA"/>
</dbReference>
<dbReference type="PROSITE" id="PS00107">
    <property type="entry name" value="PROTEIN_KINASE_ATP"/>
    <property type="match status" value="1"/>
</dbReference>
<protein>
    <recommendedName>
        <fullName evidence="5">Protein kinase domain-containing protein</fullName>
    </recommendedName>
</protein>
<name>A0AAD5XYN9_9FUNG</name>
<accession>A0AAD5XYN9</accession>
<dbReference type="PANTHER" id="PTHR24346:SF30">
    <property type="entry name" value="MATERNAL EMBRYONIC LEUCINE ZIPPER KINASE"/>
    <property type="match status" value="1"/>
</dbReference>
<proteinExistence type="predicted"/>
<feature type="region of interest" description="Disordered" evidence="4">
    <location>
        <begin position="414"/>
        <end position="437"/>
    </location>
</feature>
<feature type="region of interest" description="Disordered" evidence="4">
    <location>
        <begin position="527"/>
        <end position="551"/>
    </location>
</feature>
<evidence type="ECO:0000256" key="1">
    <source>
        <dbReference type="ARBA" id="ARBA00022741"/>
    </source>
</evidence>
<dbReference type="PANTHER" id="PTHR24346">
    <property type="entry name" value="MAP/MICROTUBULE AFFINITY-REGULATING KINASE"/>
    <property type="match status" value="1"/>
</dbReference>
<dbReference type="Gene3D" id="1.10.510.10">
    <property type="entry name" value="Transferase(Phosphotransferase) domain 1"/>
    <property type="match status" value="1"/>
</dbReference>
<dbReference type="CDD" id="cd14003">
    <property type="entry name" value="STKc_AMPK-like"/>
    <property type="match status" value="1"/>
</dbReference>
<dbReference type="GO" id="GO:0035556">
    <property type="term" value="P:intracellular signal transduction"/>
    <property type="evidence" value="ECO:0007669"/>
    <property type="project" value="TreeGrafter"/>
</dbReference>
<dbReference type="GO" id="GO:0005737">
    <property type="term" value="C:cytoplasm"/>
    <property type="evidence" value="ECO:0007669"/>
    <property type="project" value="TreeGrafter"/>
</dbReference>
<dbReference type="PROSITE" id="PS00108">
    <property type="entry name" value="PROTEIN_KINASE_ST"/>
    <property type="match status" value="1"/>
</dbReference>
<sequence length="608" mass="69609">MNLDSLNPDSNVQYFRNYKITKVIGSGAFGKVKLGKHVESGEKVALKYISNEIIRANVNYILLKREILVLKLLSHPHIAKFITSAREDREYVIVMEFVEGKDLFEYINTSSTRKDKLGLDENIARHFFRQLLSAVDYIHRNFIVHRDLKPENILIDNFMNLKIIDFGFANLFNPRYELNTVCGSTGYLPPEMIKGEGYIGPEVDIWCLGIILYAMLTGKPPFPTKDKGFRKTLSANFQVPSFVSQVTGYKNQPPRSYFPIREHIRNASMLDRVVLEKMKEYELNEFINISKICDPIPNPSSSLYHLIKEKLLRSLIQKKERLPPSTNAIHTSDRNDQCIQDKLQLQQMEVNSYIEREQIEAEFFSDIPEQKSRALQNQNELNEIVKSKRTENNTNMVRERRKTYDLGINLMKSKTKTRSSELESNESNTQHLKVPREGRRASADLGNLIKMYYSSKKNIDVEADSIQQSTEINDEEVAAEINKDIKNNSLLQINDNPVKIRPRKKSELGQMLKRLSMTDKTIVLEKPMVERPTEAEDSETSSAGSDLLGSTSFGTLQASNNGLNSANTSLDRKFNLPVADNRIKRGVKIESNNVFRRVFGLKGKGKVN</sequence>
<dbReference type="InterPro" id="IPR008271">
    <property type="entry name" value="Ser/Thr_kinase_AS"/>
</dbReference>
<reference evidence="6" key="1">
    <citation type="submission" date="2020-05" db="EMBL/GenBank/DDBJ databases">
        <title>Phylogenomic resolution of chytrid fungi.</title>
        <authorList>
            <person name="Stajich J.E."/>
            <person name="Amses K."/>
            <person name="Simmons R."/>
            <person name="Seto K."/>
            <person name="Myers J."/>
            <person name="Bonds A."/>
            <person name="Quandt C.A."/>
            <person name="Barry K."/>
            <person name="Liu P."/>
            <person name="Grigoriev I."/>
            <person name="Longcore J.E."/>
            <person name="James T.Y."/>
        </authorList>
    </citation>
    <scope>NUCLEOTIDE SEQUENCE</scope>
    <source>
        <strain evidence="6">JEL0476</strain>
    </source>
</reference>
<dbReference type="AlphaFoldDB" id="A0AAD5XYN9"/>
<dbReference type="Proteomes" id="UP001211065">
    <property type="component" value="Unassembled WGS sequence"/>
</dbReference>
<feature type="compositionally biased region" description="Polar residues" evidence="4">
    <location>
        <begin position="540"/>
        <end position="551"/>
    </location>
</feature>
<gene>
    <name evidence="6" type="ORF">HK099_003722</name>
</gene>
<feature type="domain" description="Protein kinase" evidence="5">
    <location>
        <begin position="18"/>
        <end position="287"/>
    </location>
</feature>
<comment type="caution">
    <text evidence="6">The sequence shown here is derived from an EMBL/GenBank/DDBJ whole genome shotgun (WGS) entry which is preliminary data.</text>
</comment>
<dbReference type="SUPFAM" id="SSF56112">
    <property type="entry name" value="Protein kinase-like (PK-like)"/>
    <property type="match status" value="1"/>
</dbReference>
<evidence type="ECO:0000313" key="6">
    <source>
        <dbReference type="EMBL" id="KAJ3221151.1"/>
    </source>
</evidence>
<keyword evidence="2 3" id="KW-0067">ATP-binding</keyword>
<dbReference type="SMART" id="SM00220">
    <property type="entry name" value="S_TKc"/>
    <property type="match status" value="1"/>
</dbReference>
<dbReference type="InterPro" id="IPR011009">
    <property type="entry name" value="Kinase-like_dom_sf"/>
</dbReference>
<dbReference type="FunFam" id="1.10.510.10:FF:000571">
    <property type="entry name" value="Maternal embryonic leucine zipper kinase"/>
    <property type="match status" value="1"/>
</dbReference>
<dbReference type="InterPro" id="IPR017441">
    <property type="entry name" value="Protein_kinase_ATP_BS"/>
</dbReference>
<evidence type="ECO:0000256" key="4">
    <source>
        <dbReference type="SAM" id="MobiDB-lite"/>
    </source>
</evidence>
<evidence type="ECO:0000256" key="3">
    <source>
        <dbReference type="PROSITE-ProRule" id="PRU10141"/>
    </source>
</evidence>
<dbReference type="Pfam" id="PF00069">
    <property type="entry name" value="Pkinase"/>
    <property type="match status" value="1"/>
</dbReference>
<dbReference type="GO" id="GO:0004674">
    <property type="term" value="F:protein serine/threonine kinase activity"/>
    <property type="evidence" value="ECO:0007669"/>
    <property type="project" value="TreeGrafter"/>
</dbReference>
<keyword evidence="7" id="KW-1185">Reference proteome</keyword>
<dbReference type="InterPro" id="IPR000719">
    <property type="entry name" value="Prot_kinase_dom"/>
</dbReference>
<feature type="binding site" evidence="3">
    <location>
        <position position="47"/>
    </location>
    <ligand>
        <name>ATP</name>
        <dbReference type="ChEBI" id="CHEBI:30616"/>
    </ligand>
</feature>
<evidence type="ECO:0000313" key="7">
    <source>
        <dbReference type="Proteomes" id="UP001211065"/>
    </source>
</evidence>
<dbReference type="GO" id="GO:0005524">
    <property type="term" value="F:ATP binding"/>
    <property type="evidence" value="ECO:0007669"/>
    <property type="project" value="UniProtKB-UniRule"/>
</dbReference>
<organism evidence="6 7">
    <name type="scientific">Clydaea vesicula</name>
    <dbReference type="NCBI Taxonomy" id="447962"/>
    <lineage>
        <taxon>Eukaryota</taxon>
        <taxon>Fungi</taxon>
        <taxon>Fungi incertae sedis</taxon>
        <taxon>Chytridiomycota</taxon>
        <taxon>Chytridiomycota incertae sedis</taxon>
        <taxon>Chytridiomycetes</taxon>
        <taxon>Lobulomycetales</taxon>
        <taxon>Lobulomycetaceae</taxon>
        <taxon>Clydaea</taxon>
    </lineage>
</organism>